<dbReference type="GO" id="GO:0005524">
    <property type="term" value="F:ATP binding"/>
    <property type="evidence" value="ECO:0007669"/>
    <property type="project" value="UniProtKB-KW"/>
</dbReference>
<comment type="caution">
    <text evidence="6">The sequence shown here is derived from an EMBL/GenBank/DDBJ whole genome shotgun (WGS) entry which is preliminary data.</text>
</comment>
<proteinExistence type="inferred from homology"/>
<dbReference type="PANTHER" id="PTHR42734">
    <property type="entry name" value="METAL TRANSPORT SYSTEM ATP-BINDING PROTEIN TM_0124-RELATED"/>
    <property type="match status" value="1"/>
</dbReference>
<feature type="domain" description="ABC transporter" evidence="5">
    <location>
        <begin position="3"/>
        <end position="236"/>
    </location>
</feature>
<dbReference type="PROSITE" id="PS50893">
    <property type="entry name" value="ABC_TRANSPORTER_2"/>
    <property type="match status" value="1"/>
</dbReference>
<dbReference type="InterPro" id="IPR017871">
    <property type="entry name" value="ABC_transporter-like_CS"/>
</dbReference>
<keyword evidence="4 6" id="KW-0067">ATP-binding</keyword>
<dbReference type="GO" id="GO:0016887">
    <property type="term" value="F:ATP hydrolysis activity"/>
    <property type="evidence" value="ECO:0007669"/>
    <property type="project" value="InterPro"/>
</dbReference>
<evidence type="ECO:0000313" key="7">
    <source>
        <dbReference type="Proteomes" id="UP000503840"/>
    </source>
</evidence>
<dbReference type="SMART" id="SM00382">
    <property type="entry name" value="AAA"/>
    <property type="match status" value="1"/>
</dbReference>
<dbReference type="CDD" id="cd03214">
    <property type="entry name" value="ABC_Iron-Siderophores_B12_Hemin"/>
    <property type="match status" value="1"/>
</dbReference>
<dbReference type="Proteomes" id="UP000503840">
    <property type="component" value="Unassembled WGS sequence"/>
</dbReference>
<name>A0A7J0BGV0_9BACT</name>
<protein>
    <submittedName>
        <fullName evidence="6">ABC transporter ATP-binding protein</fullName>
    </submittedName>
</protein>
<evidence type="ECO:0000313" key="6">
    <source>
        <dbReference type="EMBL" id="GFM32412.1"/>
    </source>
</evidence>
<evidence type="ECO:0000256" key="1">
    <source>
        <dbReference type="ARBA" id="ARBA00005417"/>
    </source>
</evidence>
<dbReference type="PANTHER" id="PTHR42734:SF6">
    <property type="entry name" value="MOLYBDATE IMPORT ATP-BINDING PROTEIN MOLC"/>
    <property type="match status" value="1"/>
</dbReference>
<dbReference type="InterPro" id="IPR003593">
    <property type="entry name" value="AAA+_ATPase"/>
</dbReference>
<dbReference type="InterPro" id="IPR027417">
    <property type="entry name" value="P-loop_NTPase"/>
</dbReference>
<dbReference type="InterPro" id="IPR003439">
    <property type="entry name" value="ABC_transporter-like_ATP-bd"/>
</dbReference>
<comment type="similarity">
    <text evidence="1">Belongs to the ABC transporter superfamily.</text>
</comment>
<reference evidence="6 7" key="1">
    <citation type="submission" date="2020-05" db="EMBL/GenBank/DDBJ databases">
        <title>Draft genome sequence of Desulfovibrio sp. strain HN2T.</title>
        <authorList>
            <person name="Ueno A."/>
            <person name="Tamazawa S."/>
            <person name="Tamamura S."/>
            <person name="Murakami T."/>
            <person name="Kiyama T."/>
            <person name="Inomata H."/>
            <person name="Amano Y."/>
            <person name="Miyakawa K."/>
            <person name="Tamaki H."/>
            <person name="Naganuma T."/>
            <person name="Kaneko K."/>
        </authorList>
    </citation>
    <scope>NUCLEOTIDE SEQUENCE [LARGE SCALE GENOMIC DNA]</scope>
    <source>
        <strain evidence="6 7">HN2</strain>
    </source>
</reference>
<accession>A0A7J0BGV0</accession>
<keyword evidence="7" id="KW-1185">Reference proteome</keyword>
<evidence type="ECO:0000256" key="4">
    <source>
        <dbReference type="ARBA" id="ARBA00022840"/>
    </source>
</evidence>
<dbReference type="EMBL" id="BLVO01000005">
    <property type="protein sequence ID" value="GFM32412.1"/>
    <property type="molecule type" value="Genomic_DNA"/>
</dbReference>
<sequence length="261" mass="29091">MILNVHGLLFQYNSHPVLDDVRFEVKRGELLAILGPNGVGKTTLLKCINAIHRPAAGSVQVEDLNVLACTPLKIAQKVGYVAQRNEVSRLTVFDAVLMGRKPHIRWGTGERDLCMTDAVLRQLGLKHMELRFIDQLSGGELQKVAIARALVQEPRLLLLDEPTSALDMRNQMEIMTLLKHIVDSHGLAAVMTMHDLNTALRFAHKYLFLKDGKVFAAGNTTELCGSLVEEVYGLPVEIHQLNGYPFVVPMHMEEPAHARHL</sequence>
<dbReference type="Gene3D" id="3.40.50.300">
    <property type="entry name" value="P-loop containing nucleotide triphosphate hydrolases"/>
    <property type="match status" value="1"/>
</dbReference>
<gene>
    <name evidence="6" type="ORF">DSM101010T_07770</name>
</gene>
<keyword evidence="2" id="KW-0813">Transport</keyword>
<dbReference type="InterPro" id="IPR050153">
    <property type="entry name" value="Metal_Ion_Import_ABC"/>
</dbReference>
<keyword evidence="3" id="KW-0547">Nucleotide-binding</keyword>
<dbReference type="RefSeq" id="WP_174404116.1">
    <property type="nucleotide sequence ID" value="NZ_BLVO01000005.1"/>
</dbReference>
<dbReference type="AlphaFoldDB" id="A0A7J0BGV0"/>
<evidence type="ECO:0000256" key="2">
    <source>
        <dbReference type="ARBA" id="ARBA00022448"/>
    </source>
</evidence>
<dbReference type="Pfam" id="PF00005">
    <property type="entry name" value="ABC_tran"/>
    <property type="match status" value="1"/>
</dbReference>
<evidence type="ECO:0000259" key="5">
    <source>
        <dbReference type="PROSITE" id="PS50893"/>
    </source>
</evidence>
<dbReference type="SUPFAM" id="SSF52540">
    <property type="entry name" value="P-loop containing nucleoside triphosphate hydrolases"/>
    <property type="match status" value="1"/>
</dbReference>
<dbReference type="PROSITE" id="PS00211">
    <property type="entry name" value="ABC_TRANSPORTER_1"/>
    <property type="match status" value="1"/>
</dbReference>
<organism evidence="6 7">
    <name type="scientific">Desulfovibrio subterraneus</name>
    <dbReference type="NCBI Taxonomy" id="2718620"/>
    <lineage>
        <taxon>Bacteria</taxon>
        <taxon>Pseudomonadati</taxon>
        <taxon>Thermodesulfobacteriota</taxon>
        <taxon>Desulfovibrionia</taxon>
        <taxon>Desulfovibrionales</taxon>
        <taxon>Desulfovibrionaceae</taxon>
        <taxon>Desulfovibrio</taxon>
    </lineage>
</organism>
<dbReference type="FunFam" id="3.40.50.300:FF:000134">
    <property type="entry name" value="Iron-enterobactin ABC transporter ATP-binding protein"/>
    <property type="match status" value="1"/>
</dbReference>
<evidence type="ECO:0000256" key="3">
    <source>
        <dbReference type="ARBA" id="ARBA00022741"/>
    </source>
</evidence>